<dbReference type="InterPro" id="IPR012337">
    <property type="entry name" value="RNaseH-like_sf"/>
</dbReference>
<dbReference type="RefSeq" id="XP_025413498.1">
    <property type="nucleotide sequence ID" value="XM_025557713.1"/>
</dbReference>
<dbReference type="Proteomes" id="UP000694846">
    <property type="component" value="Unplaced"/>
</dbReference>
<organism evidence="2 3">
    <name type="scientific">Sipha flava</name>
    <name type="common">yellow sugarcane aphid</name>
    <dbReference type="NCBI Taxonomy" id="143950"/>
    <lineage>
        <taxon>Eukaryota</taxon>
        <taxon>Metazoa</taxon>
        <taxon>Ecdysozoa</taxon>
        <taxon>Arthropoda</taxon>
        <taxon>Hexapoda</taxon>
        <taxon>Insecta</taxon>
        <taxon>Pterygota</taxon>
        <taxon>Neoptera</taxon>
        <taxon>Paraneoptera</taxon>
        <taxon>Hemiptera</taxon>
        <taxon>Sternorrhyncha</taxon>
        <taxon>Aphidomorpha</taxon>
        <taxon>Aphidoidea</taxon>
        <taxon>Aphididae</taxon>
        <taxon>Sipha</taxon>
    </lineage>
</organism>
<reference evidence="3" key="1">
    <citation type="submission" date="2025-08" db="UniProtKB">
        <authorList>
            <consortium name="RefSeq"/>
        </authorList>
    </citation>
    <scope>IDENTIFICATION</scope>
    <source>
        <tissue evidence="3">Whole body</tissue>
    </source>
</reference>
<feature type="domain" description="HAT C-terminal dimerisation" evidence="1">
    <location>
        <begin position="158"/>
        <end position="214"/>
    </location>
</feature>
<dbReference type="OrthoDB" id="6598476at2759"/>
<dbReference type="SUPFAM" id="SSF53098">
    <property type="entry name" value="Ribonuclease H-like"/>
    <property type="match status" value="1"/>
</dbReference>
<sequence>MQCTYVGNFDTSHQSNKKRRLIGPAKKKAIISIIDKNVSSETYRKIEATRLMRTDEPPYHTDDIPEADELVYTNDDIHHMDKLNHGDNIYDTDDSDVMRSFNVHNNVEGTNILTEEDMSDLFGVSKDSLRSEMMVIKNVLKVNVDLEVLQNHLNSLNSKQIFPNYYKLFNVAITLPINSATCERSFSAMRRLKTWMRTTMLQERFSSLGIINIEKRYQY</sequence>
<gene>
    <name evidence="3" type="primary">LOC112685745</name>
</gene>
<evidence type="ECO:0000259" key="1">
    <source>
        <dbReference type="Pfam" id="PF05699"/>
    </source>
</evidence>
<dbReference type="PANTHER" id="PTHR46289:SF14">
    <property type="entry name" value="DUF4371 DOMAIN-CONTAINING PROTEIN"/>
    <property type="match status" value="1"/>
</dbReference>
<dbReference type="InterPro" id="IPR008906">
    <property type="entry name" value="HATC_C_dom"/>
</dbReference>
<name>A0A8B8FSP2_9HEMI</name>
<dbReference type="GO" id="GO:0046983">
    <property type="term" value="F:protein dimerization activity"/>
    <property type="evidence" value="ECO:0007669"/>
    <property type="project" value="InterPro"/>
</dbReference>
<proteinExistence type="predicted"/>
<dbReference type="AlphaFoldDB" id="A0A8B8FSP2"/>
<dbReference type="InterPro" id="IPR052958">
    <property type="entry name" value="IFN-induced_PKR_regulator"/>
</dbReference>
<evidence type="ECO:0000313" key="3">
    <source>
        <dbReference type="RefSeq" id="XP_025413498.1"/>
    </source>
</evidence>
<keyword evidence="2" id="KW-1185">Reference proteome</keyword>
<dbReference type="PANTHER" id="PTHR46289">
    <property type="entry name" value="52 KDA REPRESSOR OF THE INHIBITOR OF THE PROTEIN KINASE-LIKE PROTEIN-RELATED"/>
    <property type="match status" value="1"/>
</dbReference>
<accession>A0A8B8FSP2</accession>
<evidence type="ECO:0000313" key="2">
    <source>
        <dbReference type="Proteomes" id="UP000694846"/>
    </source>
</evidence>
<dbReference type="Pfam" id="PF05699">
    <property type="entry name" value="Dimer_Tnp_hAT"/>
    <property type="match status" value="1"/>
</dbReference>
<protein>
    <submittedName>
        <fullName evidence="3">Uncharacterized protein LOC112685745</fullName>
    </submittedName>
</protein>
<dbReference type="GeneID" id="112685745"/>